<proteinExistence type="predicted"/>
<protein>
    <submittedName>
        <fullName evidence="1">Uncharacterized protein</fullName>
    </submittedName>
</protein>
<sequence>MRVKTTLNVGIFHVSIPQQMRNTDNANQTAEVFYTSMT</sequence>
<evidence type="ECO:0000313" key="2">
    <source>
        <dbReference type="Proteomes" id="UP000050346"/>
    </source>
</evidence>
<dbReference type="Proteomes" id="UP000050346">
    <property type="component" value="Unassembled WGS sequence"/>
</dbReference>
<name>A0A0P9PKR0_PSEA0</name>
<comment type="caution">
    <text evidence="1">The sequence shown here is derived from an EMBL/GenBank/DDBJ whole genome shotgun (WGS) entry which is preliminary data.</text>
</comment>
<dbReference type="AlphaFoldDB" id="A0A0P9PKR0"/>
<dbReference type="EMBL" id="LJQG01000102">
    <property type="protein sequence ID" value="KPX21302.1"/>
    <property type="molecule type" value="Genomic_DNA"/>
</dbReference>
<reference evidence="1 2" key="1">
    <citation type="submission" date="2015-09" db="EMBL/GenBank/DDBJ databases">
        <title>Genome announcement of multiple Pseudomonas syringae strains.</title>
        <authorList>
            <person name="Thakur S."/>
            <person name="Wang P.W."/>
            <person name="Gong Y."/>
            <person name="Weir B.S."/>
            <person name="Guttman D.S."/>
        </authorList>
    </citation>
    <scope>NUCLEOTIDE SEQUENCE [LARGE SCALE GENOMIC DNA]</scope>
    <source>
        <strain evidence="1 2">ICMP9150</strain>
    </source>
</reference>
<evidence type="ECO:0000313" key="1">
    <source>
        <dbReference type="EMBL" id="KPX21302.1"/>
    </source>
</evidence>
<organism evidence="1 2">
    <name type="scientific">Pseudomonas amygdali pv. dendropanacis</name>
    <dbReference type="NCBI Taxonomy" id="235272"/>
    <lineage>
        <taxon>Bacteria</taxon>
        <taxon>Pseudomonadati</taxon>
        <taxon>Pseudomonadota</taxon>
        <taxon>Gammaproteobacteria</taxon>
        <taxon>Pseudomonadales</taxon>
        <taxon>Pseudomonadaceae</taxon>
        <taxon>Pseudomonas</taxon>
        <taxon>Pseudomonas amygdali</taxon>
    </lineage>
</organism>
<accession>A0A0P9PKR0</accession>
<gene>
    <name evidence="1" type="ORF">ALO71_102439</name>
</gene>